<keyword evidence="2 4" id="KW-0378">Hydrolase</keyword>
<evidence type="ECO:0000256" key="2">
    <source>
        <dbReference type="ARBA" id="ARBA00022801"/>
    </source>
</evidence>
<protein>
    <recommendedName>
        <fullName evidence="4">Lysozyme</fullName>
        <ecNumber evidence="4">3.2.1.17</ecNumber>
    </recommendedName>
</protein>
<comment type="similarity">
    <text evidence="1 4">Belongs to the glycosyl hydrolase 25 family.</text>
</comment>
<accession>A0A9D2NYY2</accession>
<dbReference type="Proteomes" id="UP000823882">
    <property type="component" value="Unassembled WGS sequence"/>
</dbReference>
<reference evidence="5" key="1">
    <citation type="journal article" date="2021" name="PeerJ">
        <title>Extensive microbial diversity within the chicken gut microbiome revealed by metagenomics and culture.</title>
        <authorList>
            <person name="Gilroy R."/>
            <person name="Ravi A."/>
            <person name="Getino M."/>
            <person name="Pursley I."/>
            <person name="Horton D.L."/>
            <person name="Alikhan N.F."/>
            <person name="Baker D."/>
            <person name="Gharbi K."/>
            <person name="Hall N."/>
            <person name="Watson M."/>
            <person name="Adriaenssens E.M."/>
            <person name="Foster-Nyarko E."/>
            <person name="Jarju S."/>
            <person name="Secka A."/>
            <person name="Antonio M."/>
            <person name="Oren A."/>
            <person name="Chaudhuri R.R."/>
            <person name="La Ragione R."/>
            <person name="Hildebrand F."/>
            <person name="Pallen M.J."/>
        </authorList>
    </citation>
    <scope>NUCLEOTIDE SEQUENCE</scope>
    <source>
        <strain evidence="5">CHK186-1790</strain>
    </source>
</reference>
<sequence length="249" mass="28478">MRKAIRILGRLLLLVLALAFLAVALFHFLRWRGYILLPQEAAPRQWEVFGVDVSVYQGEVDWAVLAGQGVDFAFIKATEGSSLQDVRFAENWTNAQAAGVRVGAYHFFSYDSPGETQADNFIDAVPVTPGALPPVVDIEFYGDNLEHPPEKEHVHSILDPLLARLEEHYGVKPILYVTYRSYDLYLREGYEDYPLWCSSPMVAPFGRDWSFWQYSHSALLDGYYGTERRIDLNVFRGSEEEFRRFGLEA</sequence>
<keyword evidence="3 4" id="KW-0326">Glycosidase</keyword>
<evidence type="ECO:0000256" key="1">
    <source>
        <dbReference type="ARBA" id="ARBA00010646"/>
    </source>
</evidence>
<evidence type="ECO:0000313" key="6">
    <source>
        <dbReference type="Proteomes" id="UP000823882"/>
    </source>
</evidence>
<dbReference type="SMART" id="SM00641">
    <property type="entry name" value="Glyco_25"/>
    <property type="match status" value="1"/>
</dbReference>
<dbReference type="InterPro" id="IPR017853">
    <property type="entry name" value="GH"/>
</dbReference>
<dbReference type="Pfam" id="PF01183">
    <property type="entry name" value="Glyco_hydro_25"/>
    <property type="match status" value="1"/>
</dbReference>
<dbReference type="InterPro" id="IPR018077">
    <property type="entry name" value="Glyco_hydro_fam25_subgr"/>
</dbReference>
<reference evidence="5" key="2">
    <citation type="submission" date="2021-04" db="EMBL/GenBank/DDBJ databases">
        <authorList>
            <person name="Gilroy R."/>
        </authorList>
    </citation>
    <scope>NUCLEOTIDE SEQUENCE</scope>
    <source>
        <strain evidence="5">CHK186-1790</strain>
    </source>
</reference>
<proteinExistence type="inferred from homology"/>
<gene>
    <name evidence="5" type="ORF">H9701_02375</name>
</gene>
<dbReference type="GO" id="GO:0009253">
    <property type="term" value="P:peptidoglycan catabolic process"/>
    <property type="evidence" value="ECO:0007669"/>
    <property type="project" value="InterPro"/>
</dbReference>
<evidence type="ECO:0000256" key="3">
    <source>
        <dbReference type="ARBA" id="ARBA00023295"/>
    </source>
</evidence>
<comment type="catalytic activity">
    <reaction evidence="4">
        <text>Hydrolysis of (1-&gt;4)-beta-linkages between N-acetylmuramic acid and N-acetyl-D-glucosamine residues in a peptidoglycan and between N-acetyl-D-glucosamine residues in chitodextrins.</text>
        <dbReference type="EC" id="3.2.1.17"/>
    </reaction>
</comment>
<dbReference type="GO" id="GO:0003796">
    <property type="term" value="F:lysozyme activity"/>
    <property type="evidence" value="ECO:0007669"/>
    <property type="project" value="UniProtKB-EC"/>
</dbReference>
<dbReference type="EMBL" id="DWWJ01000046">
    <property type="protein sequence ID" value="HJC40384.1"/>
    <property type="molecule type" value="Genomic_DNA"/>
</dbReference>
<dbReference type="PROSITE" id="PS51904">
    <property type="entry name" value="GLYCOSYL_HYDROL_F25_2"/>
    <property type="match status" value="1"/>
</dbReference>
<dbReference type="Gene3D" id="3.20.20.80">
    <property type="entry name" value="Glycosidases"/>
    <property type="match status" value="1"/>
</dbReference>
<dbReference type="InterPro" id="IPR002053">
    <property type="entry name" value="Glyco_hydro_25"/>
</dbReference>
<evidence type="ECO:0000313" key="5">
    <source>
        <dbReference type="EMBL" id="HJC40384.1"/>
    </source>
</evidence>
<dbReference type="PANTHER" id="PTHR34135:SF2">
    <property type="entry name" value="LYSOZYME"/>
    <property type="match status" value="1"/>
</dbReference>
<name>A0A9D2NYY2_9FIRM</name>
<organism evidence="5 6">
    <name type="scientific">Candidatus Intestinimonas pullistercoris</name>
    <dbReference type="NCBI Taxonomy" id="2838623"/>
    <lineage>
        <taxon>Bacteria</taxon>
        <taxon>Bacillati</taxon>
        <taxon>Bacillota</taxon>
        <taxon>Clostridia</taxon>
        <taxon>Eubacteriales</taxon>
        <taxon>Intestinimonas</taxon>
    </lineage>
</organism>
<dbReference type="GO" id="GO:0016052">
    <property type="term" value="P:carbohydrate catabolic process"/>
    <property type="evidence" value="ECO:0007669"/>
    <property type="project" value="TreeGrafter"/>
</dbReference>
<dbReference type="InterPro" id="IPR008270">
    <property type="entry name" value="Glyco_hydro_25_AS"/>
</dbReference>
<dbReference type="SUPFAM" id="SSF51445">
    <property type="entry name" value="(Trans)glycosidases"/>
    <property type="match status" value="1"/>
</dbReference>
<dbReference type="GO" id="GO:0016998">
    <property type="term" value="P:cell wall macromolecule catabolic process"/>
    <property type="evidence" value="ECO:0007669"/>
    <property type="project" value="InterPro"/>
</dbReference>
<dbReference type="EC" id="3.2.1.17" evidence="4"/>
<dbReference type="PROSITE" id="PS00953">
    <property type="entry name" value="GLYCOSYL_HYDROL_F25_1"/>
    <property type="match status" value="1"/>
</dbReference>
<comment type="caution">
    <text evidence="5">The sequence shown here is derived from an EMBL/GenBank/DDBJ whole genome shotgun (WGS) entry which is preliminary data.</text>
</comment>
<evidence type="ECO:0000256" key="4">
    <source>
        <dbReference type="RuleBase" id="RU361176"/>
    </source>
</evidence>
<dbReference type="PANTHER" id="PTHR34135">
    <property type="entry name" value="LYSOZYME"/>
    <property type="match status" value="1"/>
</dbReference>
<dbReference type="AlphaFoldDB" id="A0A9D2NYY2"/>